<keyword evidence="5" id="KW-1185">Reference proteome</keyword>
<proteinExistence type="predicted"/>
<name>A0ABW5GSU9_9PSEU</name>
<evidence type="ECO:0000259" key="3">
    <source>
        <dbReference type="Pfam" id="PF20611"/>
    </source>
</evidence>
<accession>A0ABW5GSU9</accession>
<evidence type="ECO:0000313" key="4">
    <source>
        <dbReference type="EMBL" id="MFD2463998.1"/>
    </source>
</evidence>
<evidence type="ECO:0000313" key="5">
    <source>
        <dbReference type="Proteomes" id="UP001597419"/>
    </source>
</evidence>
<protein>
    <submittedName>
        <fullName evidence="4">DUF6801 domain-containing protein</fullName>
    </submittedName>
</protein>
<sequence length="197" mass="19789">MTRTRSRFAKAGILAVAAAVVTVCGAGQAAAADKSLTWKGGFPIIGDQTVKTVVHVDIPAKATIGQPVSVPFSLDVDAGDSTADGLRLVGAKKVGGAIDASVSLKVSSGQAISLKVNLPIPDTEVPASGPLKFTAKGKVDFTVPQGTPAGKATTSVEPKSVTHVTTDASDPSLAKFDVDLALDPPSQDTVLGSTDVG</sequence>
<feature type="region of interest" description="Disordered" evidence="1">
    <location>
        <begin position="144"/>
        <end position="168"/>
    </location>
</feature>
<dbReference type="Pfam" id="PF20611">
    <property type="entry name" value="DUF6801"/>
    <property type="match status" value="1"/>
</dbReference>
<feature type="signal peptide" evidence="2">
    <location>
        <begin position="1"/>
        <end position="31"/>
    </location>
</feature>
<dbReference type="InterPro" id="IPR046542">
    <property type="entry name" value="DUF6801"/>
</dbReference>
<comment type="caution">
    <text evidence="4">The sequence shown here is derived from an EMBL/GenBank/DDBJ whole genome shotgun (WGS) entry which is preliminary data.</text>
</comment>
<feature type="chain" id="PRO_5046047753" evidence="2">
    <location>
        <begin position="32"/>
        <end position="197"/>
    </location>
</feature>
<reference evidence="5" key="1">
    <citation type="journal article" date="2019" name="Int. J. Syst. Evol. Microbiol.">
        <title>The Global Catalogue of Microorganisms (GCM) 10K type strain sequencing project: providing services to taxonomists for standard genome sequencing and annotation.</title>
        <authorList>
            <consortium name="The Broad Institute Genomics Platform"/>
            <consortium name="The Broad Institute Genome Sequencing Center for Infectious Disease"/>
            <person name="Wu L."/>
            <person name="Ma J."/>
        </authorList>
    </citation>
    <scope>NUCLEOTIDE SEQUENCE [LARGE SCALE GENOMIC DNA]</scope>
    <source>
        <strain evidence="5">CGMCC 4.7643</strain>
    </source>
</reference>
<feature type="domain" description="DUF6801" evidence="3">
    <location>
        <begin position="42"/>
        <end position="192"/>
    </location>
</feature>
<evidence type="ECO:0000256" key="2">
    <source>
        <dbReference type="SAM" id="SignalP"/>
    </source>
</evidence>
<keyword evidence="2" id="KW-0732">Signal</keyword>
<dbReference type="EMBL" id="JBHUKU010000022">
    <property type="protein sequence ID" value="MFD2463998.1"/>
    <property type="molecule type" value="Genomic_DNA"/>
</dbReference>
<gene>
    <name evidence="4" type="ORF">ACFSYJ_35650</name>
</gene>
<dbReference type="RefSeq" id="WP_345386021.1">
    <property type="nucleotide sequence ID" value="NZ_BAABHG010000001.1"/>
</dbReference>
<dbReference type="Proteomes" id="UP001597419">
    <property type="component" value="Unassembled WGS sequence"/>
</dbReference>
<evidence type="ECO:0000256" key="1">
    <source>
        <dbReference type="SAM" id="MobiDB-lite"/>
    </source>
</evidence>
<organism evidence="4 5">
    <name type="scientific">Amycolatopsis samaneae</name>
    <dbReference type="NCBI Taxonomy" id="664691"/>
    <lineage>
        <taxon>Bacteria</taxon>
        <taxon>Bacillati</taxon>
        <taxon>Actinomycetota</taxon>
        <taxon>Actinomycetes</taxon>
        <taxon>Pseudonocardiales</taxon>
        <taxon>Pseudonocardiaceae</taxon>
        <taxon>Amycolatopsis</taxon>
    </lineage>
</organism>
<feature type="compositionally biased region" description="Polar residues" evidence="1">
    <location>
        <begin position="152"/>
        <end position="168"/>
    </location>
</feature>